<proteinExistence type="predicted"/>
<gene>
    <name evidence="3" type="ORF">KDW03_00760</name>
</gene>
<dbReference type="GO" id="GO:0000160">
    <property type="term" value="P:phosphorelay signal transduction system"/>
    <property type="evidence" value="ECO:0007669"/>
    <property type="project" value="InterPro"/>
</dbReference>
<dbReference type="SUPFAM" id="SSF52172">
    <property type="entry name" value="CheY-like"/>
    <property type="match status" value="1"/>
</dbReference>
<keyword evidence="1" id="KW-0597">Phosphoprotein</keyword>
<protein>
    <submittedName>
        <fullName evidence="3">Response regulator</fullName>
    </submittedName>
</protein>
<reference evidence="3" key="1">
    <citation type="submission" date="2021-04" db="EMBL/GenBank/DDBJ databases">
        <authorList>
            <person name="Postec A."/>
        </authorList>
    </citation>
    <scope>NUCLEOTIDE SEQUENCE</scope>
    <source>
        <strain evidence="3">F1F22</strain>
    </source>
</reference>
<dbReference type="InterPro" id="IPR011006">
    <property type="entry name" value="CheY-like_superfamily"/>
</dbReference>
<dbReference type="Gene3D" id="3.40.50.2300">
    <property type="match status" value="1"/>
</dbReference>
<keyword evidence="4" id="KW-1185">Reference proteome</keyword>
<sequence>MYKHILIADDSSTSRMIIQRCLQIIGFSDAVFFEAENGIEALDILQRHPEIDLIITDINMPKMDGANFIRRLKTDHSFSQKDVVVISSVLSGPLIDALQELRVKAMIKKPINPQELYQALREQKEA</sequence>
<name>A0AAX3BDY0_9SPIR</name>
<accession>A0AAX3BDY0</accession>
<dbReference type="InterPro" id="IPR001789">
    <property type="entry name" value="Sig_transdc_resp-reg_receiver"/>
</dbReference>
<feature type="domain" description="Response regulatory" evidence="2">
    <location>
        <begin position="4"/>
        <end position="124"/>
    </location>
</feature>
<dbReference type="InterPro" id="IPR052048">
    <property type="entry name" value="ST_Response_Regulator"/>
</dbReference>
<dbReference type="Pfam" id="PF00072">
    <property type="entry name" value="Response_reg"/>
    <property type="match status" value="1"/>
</dbReference>
<dbReference type="EMBL" id="CP073355">
    <property type="protein sequence ID" value="URA10368.1"/>
    <property type="molecule type" value="Genomic_DNA"/>
</dbReference>
<organism evidence="3 4">
    <name type="scientific">Thermospira aquatica</name>
    <dbReference type="NCBI Taxonomy" id="2828656"/>
    <lineage>
        <taxon>Bacteria</taxon>
        <taxon>Pseudomonadati</taxon>
        <taxon>Spirochaetota</taxon>
        <taxon>Spirochaetia</taxon>
        <taxon>Brevinematales</taxon>
        <taxon>Thermospiraceae</taxon>
        <taxon>Thermospira</taxon>
    </lineage>
</organism>
<dbReference type="SMART" id="SM00448">
    <property type="entry name" value="REC"/>
    <property type="match status" value="1"/>
</dbReference>
<evidence type="ECO:0000313" key="3">
    <source>
        <dbReference type="EMBL" id="URA10368.1"/>
    </source>
</evidence>
<evidence type="ECO:0000259" key="2">
    <source>
        <dbReference type="PROSITE" id="PS50110"/>
    </source>
</evidence>
<dbReference type="Proteomes" id="UP001056539">
    <property type="component" value="Chromosome"/>
</dbReference>
<dbReference type="PANTHER" id="PTHR43228">
    <property type="entry name" value="TWO-COMPONENT RESPONSE REGULATOR"/>
    <property type="match status" value="1"/>
</dbReference>
<evidence type="ECO:0000313" key="4">
    <source>
        <dbReference type="Proteomes" id="UP001056539"/>
    </source>
</evidence>
<feature type="modified residue" description="4-aspartylphosphate" evidence="1">
    <location>
        <position position="57"/>
    </location>
</feature>
<dbReference type="PROSITE" id="PS50110">
    <property type="entry name" value="RESPONSE_REGULATORY"/>
    <property type="match status" value="1"/>
</dbReference>
<dbReference type="AlphaFoldDB" id="A0AAX3BDY0"/>
<evidence type="ECO:0000256" key="1">
    <source>
        <dbReference type="PROSITE-ProRule" id="PRU00169"/>
    </source>
</evidence>
<dbReference type="KEGG" id="taqu:KDW03_00760"/>
<reference evidence="3" key="2">
    <citation type="submission" date="2022-06" db="EMBL/GenBank/DDBJ databases">
        <title>Thermospira aquatica gen. nov., sp. nov.</title>
        <authorList>
            <person name="Ben Ali Gam Z."/>
            <person name="Labat M."/>
        </authorList>
    </citation>
    <scope>NUCLEOTIDE SEQUENCE</scope>
    <source>
        <strain evidence="3">F1F22</strain>
    </source>
</reference>
<dbReference type="PANTHER" id="PTHR43228:SF1">
    <property type="entry name" value="TWO-COMPONENT RESPONSE REGULATOR ARR22"/>
    <property type="match status" value="1"/>
</dbReference>
<dbReference type="RefSeq" id="WP_271435498.1">
    <property type="nucleotide sequence ID" value="NZ_CP073355.1"/>
</dbReference>